<evidence type="ECO:0000313" key="9">
    <source>
        <dbReference type="Proteomes" id="UP001147747"/>
    </source>
</evidence>
<dbReference type="InterPro" id="IPR000683">
    <property type="entry name" value="Gfo/Idh/MocA-like_OxRdtase_N"/>
</dbReference>
<organism evidence="8 9">
    <name type="scientific">Penicillium cosmopolitanum</name>
    <dbReference type="NCBI Taxonomy" id="1131564"/>
    <lineage>
        <taxon>Eukaryota</taxon>
        <taxon>Fungi</taxon>
        <taxon>Dikarya</taxon>
        <taxon>Ascomycota</taxon>
        <taxon>Pezizomycotina</taxon>
        <taxon>Eurotiomycetes</taxon>
        <taxon>Eurotiomycetidae</taxon>
        <taxon>Eurotiales</taxon>
        <taxon>Aspergillaceae</taxon>
        <taxon>Penicillium</taxon>
    </lineage>
</organism>
<reference evidence="8" key="2">
    <citation type="journal article" date="2023" name="IMA Fungus">
        <title>Comparative genomic study of the Penicillium genus elucidates a diverse pangenome and 15 lateral gene transfer events.</title>
        <authorList>
            <person name="Petersen C."/>
            <person name="Sorensen T."/>
            <person name="Nielsen M.R."/>
            <person name="Sondergaard T.E."/>
            <person name="Sorensen J.L."/>
            <person name="Fitzpatrick D.A."/>
            <person name="Frisvad J.C."/>
            <person name="Nielsen K.L."/>
        </authorList>
    </citation>
    <scope>NUCLEOTIDE SEQUENCE</scope>
    <source>
        <strain evidence="8">IBT 29677</strain>
    </source>
</reference>
<dbReference type="EC" id="1.1.1.179" evidence="3"/>
<dbReference type="GO" id="GO:0047837">
    <property type="term" value="F:D-xylose 1-dehydrogenase (NADP+) activity"/>
    <property type="evidence" value="ECO:0007669"/>
    <property type="project" value="UniProtKB-EC"/>
</dbReference>
<dbReference type="SUPFAM" id="SSF51735">
    <property type="entry name" value="NAD(P)-binding Rossmann-fold domains"/>
    <property type="match status" value="1"/>
</dbReference>
<keyword evidence="9" id="KW-1185">Reference proteome</keyword>
<dbReference type="InterPro" id="IPR050984">
    <property type="entry name" value="Gfo/Idh/MocA_domain"/>
</dbReference>
<dbReference type="InterPro" id="IPR036291">
    <property type="entry name" value="NAD(P)-bd_dom_sf"/>
</dbReference>
<gene>
    <name evidence="8" type="ORF">N7509_002138</name>
</gene>
<dbReference type="Gene3D" id="3.40.50.720">
    <property type="entry name" value="NAD(P)-binding Rossmann-like Domain"/>
    <property type="match status" value="1"/>
</dbReference>
<dbReference type="Proteomes" id="UP001147747">
    <property type="component" value="Unassembled WGS sequence"/>
</dbReference>
<sequence>MTNNELPALRWGIVGTGLISSWFVADLTIDRANRGANHTIQAIGSSSVQKGQEFASQHLSGHTPTIYGSYAELYNDPNVEIVYIGTPHAFHKQNALDAIRAGKHVLCEKSFTLNEREAKEVFAEARGYNVFIMEAMWTRFFPLVQKLRQLIHVDKTIGDVHRVWCDFGLPKDIASLPITSRYKDPALGAGSLLDIGIYSLTWVILALESNLRTETPQVLATQKIVHHVDVATSVLLNYPDGRQGVATSTFASKTPANFCRIEGTIGSIVVEGLAASVPTSFTIQLRNEEPQKYEFERPGRGFYWEADAVAIDIAAGKTENDIMPCDETIRIMHLLDEIRRQGGAQFPQDLE</sequence>
<proteinExistence type="inferred from homology"/>
<dbReference type="RefSeq" id="XP_056492570.1">
    <property type="nucleotide sequence ID" value="XM_056626775.1"/>
</dbReference>
<evidence type="ECO:0000259" key="6">
    <source>
        <dbReference type="Pfam" id="PF01408"/>
    </source>
</evidence>
<dbReference type="InterPro" id="IPR055170">
    <property type="entry name" value="GFO_IDH_MocA-like_dom"/>
</dbReference>
<dbReference type="PANTHER" id="PTHR22604:SF105">
    <property type="entry name" value="TRANS-1,2-DIHYDROBENZENE-1,2-DIOL DEHYDROGENASE"/>
    <property type="match status" value="1"/>
</dbReference>
<dbReference type="Pfam" id="PF01408">
    <property type="entry name" value="GFO_IDH_MocA"/>
    <property type="match status" value="1"/>
</dbReference>
<feature type="domain" description="GFO/IDH/MocA-like oxidoreductase" evidence="7">
    <location>
        <begin position="144"/>
        <end position="269"/>
    </location>
</feature>
<keyword evidence="2" id="KW-0560">Oxidoreductase</keyword>
<dbReference type="OrthoDB" id="2129491at2759"/>
<dbReference type="GO" id="GO:0000166">
    <property type="term" value="F:nucleotide binding"/>
    <property type="evidence" value="ECO:0007669"/>
    <property type="project" value="InterPro"/>
</dbReference>
<dbReference type="PANTHER" id="PTHR22604">
    <property type="entry name" value="OXIDOREDUCTASES"/>
    <property type="match status" value="1"/>
</dbReference>
<dbReference type="AlphaFoldDB" id="A0A9X0BD64"/>
<evidence type="ECO:0000256" key="5">
    <source>
        <dbReference type="ARBA" id="ARBA00049233"/>
    </source>
</evidence>
<protein>
    <recommendedName>
        <fullName evidence="3">D-xylose 1-dehydrogenase (NADP(+), D-xylono-1,5-lactone-forming)</fullName>
        <ecNumber evidence="3">1.1.1.179</ecNumber>
    </recommendedName>
    <alternativeName>
        <fullName evidence="4">D-xylose-NADP dehydrogenase</fullName>
    </alternativeName>
</protein>
<evidence type="ECO:0000256" key="2">
    <source>
        <dbReference type="ARBA" id="ARBA00023002"/>
    </source>
</evidence>
<comment type="catalytic activity">
    <reaction evidence="5">
        <text>D-xylose + NADP(+) = D-xylono-1,5-lactone + NADPH + H(+)</text>
        <dbReference type="Rhea" id="RHEA:22000"/>
        <dbReference type="ChEBI" id="CHEBI:15378"/>
        <dbReference type="ChEBI" id="CHEBI:15867"/>
        <dbReference type="ChEBI" id="CHEBI:53455"/>
        <dbReference type="ChEBI" id="CHEBI:57783"/>
        <dbReference type="ChEBI" id="CHEBI:58349"/>
        <dbReference type="EC" id="1.1.1.179"/>
    </reaction>
</comment>
<dbReference type="SUPFAM" id="SSF55347">
    <property type="entry name" value="Glyceraldehyde-3-phosphate dehydrogenase-like, C-terminal domain"/>
    <property type="match status" value="1"/>
</dbReference>
<feature type="domain" description="Gfo/Idh/MocA-like oxidoreductase N-terminal" evidence="6">
    <location>
        <begin position="9"/>
        <end position="133"/>
    </location>
</feature>
<evidence type="ECO:0000313" key="8">
    <source>
        <dbReference type="EMBL" id="KAJ5408255.1"/>
    </source>
</evidence>
<evidence type="ECO:0000256" key="1">
    <source>
        <dbReference type="ARBA" id="ARBA00010928"/>
    </source>
</evidence>
<dbReference type="GeneID" id="81365755"/>
<dbReference type="Pfam" id="PF22725">
    <property type="entry name" value="GFO_IDH_MocA_C3"/>
    <property type="match status" value="1"/>
</dbReference>
<dbReference type="EMBL" id="JAPZBU010000004">
    <property type="protein sequence ID" value="KAJ5408255.1"/>
    <property type="molecule type" value="Genomic_DNA"/>
</dbReference>
<accession>A0A9X0BD64</accession>
<comment type="similarity">
    <text evidence="1">Belongs to the Gfo/Idh/MocA family.</text>
</comment>
<reference evidence="8" key="1">
    <citation type="submission" date="2022-12" db="EMBL/GenBank/DDBJ databases">
        <authorList>
            <person name="Petersen C."/>
        </authorList>
    </citation>
    <scope>NUCLEOTIDE SEQUENCE</scope>
    <source>
        <strain evidence="8">IBT 29677</strain>
    </source>
</reference>
<evidence type="ECO:0000256" key="4">
    <source>
        <dbReference type="ARBA" id="ARBA00042988"/>
    </source>
</evidence>
<evidence type="ECO:0000256" key="3">
    <source>
        <dbReference type="ARBA" id="ARBA00038984"/>
    </source>
</evidence>
<dbReference type="Gene3D" id="3.30.360.10">
    <property type="entry name" value="Dihydrodipicolinate Reductase, domain 2"/>
    <property type="match status" value="1"/>
</dbReference>
<name>A0A9X0BD64_9EURO</name>
<comment type="caution">
    <text evidence="8">The sequence shown here is derived from an EMBL/GenBank/DDBJ whole genome shotgun (WGS) entry which is preliminary data.</text>
</comment>
<evidence type="ECO:0000259" key="7">
    <source>
        <dbReference type="Pfam" id="PF22725"/>
    </source>
</evidence>